<protein>
    <submittedName>
        <fullName evidence="7">Methyl-accepting chemotaxis sensory transducer</fullName>
    </submittedName>
</protein>
<dbReference type="PANTHER" id="PTHR32089:SF112">
    <property type="entry name" value="LYSOZYME-LIKE PROTEIN-RELATED"/>
    <property type="match status" value="1"/>
</dbReference>
<keyword evidence="4" id="KW-1133">Transmembrane helix</keyword>
<evidence type="ECO:0000256" key="1">
    <source>
        <dbReference type="ARBA" id="ARBA00023224"/>
    </source>
</evidence>
<dbReference type="CDD" id="cd06225">
    <property type="entry name" value="HAMP"/>
    <property type="match status" value="1"/>
</dbReference>
<evidence type="ECO:0000259" key="6">
    <source>
        <dbReference type="PROSITE" id="PS50885"/>
    </source>
</evidence>
<dbReference type="PROSITE" id="PS50111">
    <property type="entry name" value="CHEMOTAXIS_TRANSDUC_2"/>
    <property type="match status" value="1"/>
</dbReference>
<keyword evidence="4" id="KW-0812">Transmembrane</keyword>
<dbReference type="SMART" id="SM00304">
    <property type="entry name" value="HAMP"/>
    <property type="match status" value="2"/>
</dbReference>
<dbReference type="HOGENOM" id="CLU_000445_99_1_0"/>
<evidence type="ECO:0000256" key="4">
    <source>
        <dbReference type="SAM" id="Phobius"/>
    </source>
</evidence>
<accession>A0A081BLK1</accession>
<sequence length="670" mass="72849">MRHIGLRTKLAIVIIVVSITPLMISMFFAMQNGAAQSRQIQDMQTHNQTIMRTFSSLIASQEKICGDIRTWASATLSGEEAASLSNLLDQRGENERVIIPEMNVVKQSQQTFLQKFEASIQQRQMFYLGFIAFMICVALLSAFLLGRLLTAPIVRLTAIAQRISTGEVVHHAHVHSQDEIGQLSQAFSAMTDYLKRMTETAMQIANGDFRNISKPEHEQDALGNAFYLMGNSLQNVADIAHRIAEGKLHETIVLKSENDLLGSAFQKMTTDLASAMQQVKREVNAVGSVSLITAKRSDEERLMVQEVLSSAEETSSSMMQMQASVEEVASNMSALSSAIEETVSSIEEMNMSIKQIAANTSGLFHVAQDTSGIVHKIGETITRLVSTASQAEQSSTLAAESANAGQQSMREIIGGMTVIQRGVATAAETIEILGNRSQAIGSITDVISDIADQTSLLALNASIIAAQAGEHGRGFAVVAQEVKELAQRSASAAKEIGDLIRGIQKESLTAVQAMEEGRQAVEAGVTLANRGGDALEAILLSGHQTLEFIAEHAKIAEEQAALSKQVHDYMDHVLRMVNEITHATDEQQKGSEQVIIAVERMQHLSEQVKRATIEQNRGTLHVLEAMDNVTARVQESSTRTREIAKFAADLAKETATLGALIQHFDVDDPE</sequence>
<keyword evidence="1 3" id="KW-0807">Transducer</keyword>
<feature type="transmembrane region" description="Helical" evidence="4">
    <location>
        <begin position="12"/>
        <end position="30"/>
    </location>
</feature>
<keyword evidence="8" id="KW-1185">Reference proteome</keyword>
<name>A0A081BLK1_9BACT</name>
<dbReference type="Proteomes" id="UP000030700">
    <property type="component" value="Unassembled WGS sequence"/>
</dbReference>
<dbReference type="InterPro" id="IPR004089">
    <property type="entry name" value="MCPsignal_dom"/>
</dbReference>
<evidence type="ECO:0000313" key="7">
    <source>
        <dbReference type="EMBL" id="GAK51267.1"/>
    </source>
</evidence>
<dbReference type="InterPro" id="IPR003660">
    <property type="entry name" value="HAMP_dom"/>
</dbReference>
<dbReference type="GO" id="GO:0016020">
    <property type="term" value="C:membrane"/>
    <property type="evidence" value="ECO:0007669"/>
    <property type="project" value="InterPro"/>
</dbReference>
<evidence type="ECO:0000256" key="3">
    <source>
        <dbReference type="PROSITE-ProRule" id="PRU00284"/>
    </source>
</evidence>
<dbReference type="AlphaFoldDB" id="A0A081BLK1"/>
<evidence type="ECO:0000313" key="8">
    <source>
        <dbReference type="Proteomes" id="UP000030700"/>
    </source>
</evidence>
<dbReference type="SUPFAM" id="SSF58104">
    <property type="entry name" value="Methyl-accepting chemotaxis protein (MCP) signaling domain"/>
    <property type="match status" value="1"/>
</dbReference>
<dbReference type="GO" id="GO:0007165">
    <property type="term" value="P:signal transduction"/>
    <property type="evidence" value="ECO:0007669"/>
    <property type="project" value="UniProtKB-KW"/>
</dbReference>
<dbReference type="Gene3D" id="6.10.340.10">
    <property type="match status" value="1"/>
</dbReference>
<dbReference type="EMBL" id="DF820457">
    <property type="protein sequence ID" value="GAK51267.1"/>
    <property type="molecule type" value="Genomic_DNA"/>
</dbReference>
<dbReference type="Pfam" id="PF00015">
    <property type="entry name" value="MCPsignal"/>
    <property type="match status" value="1"/>
</dbReference>
<proteinExistence type="inferred from homology"/>
<feature type="transmembrane region" description="Helical" evidence="4">
    <location>
        <begin position="125"/>
        <end position="145"/>
    </location>
</feature>
<evidence type="ECO:0000259" key="5">
    <source>
        <dbReference type="PROSITE" id="PS50111"/>
    </source>
</evidence>
<feature type="domain" description="HAMP" evidence="6">
    <location>
        <begin position="147"/>
        <end position="199"/>
    </location>
</feature>
<feature type="domain" description="Methyl-accepting transducer" evidence="5">
    <location>
        <begin position="310"/>
        <end position="574"/>
    </location>
</feature>
<dbReference type="STRING" id="1499966.U14_02510"/>
<comment type="similarity">
    <text evidence="2">Belongs to the methyl-accepting chemotaxis (MCP) protein family.</text>
</comment>
<dbReference type="SMART" id="SM00283">
    <property type="entry name" value="MA"/>
    <property type="match status" value="1"/>
</dbReference>
<reference evidence="7" key="1">
    <citation type="journal article" date="2015" name="PeerJ">
        <title>First genomic representation of candidate bacterial phylum KSB3 points to enhanced environmental sensing as a trigger of wastewater bulking.</title>
        <authorList>
            <person name="Sekiguchi Y."/>
            <person name="Ohashi A."/>
            <person name="Parks D.H."/>
            <person name="Yamauchi T."/>
            <person name="Tyson G.W."/>
            <person name="Hugenholtz P."/>
        </authorList>
    </citation>
    <scope>NUCLEOTIDE SEQUENCE [LARGE SCALE GENOMIC DNA]</scope>
</reference>
<dbReference type="Pfam" id="PF00672">
    <property type="entry name" value="HAMP"/>
    <property type="match status" value="1"/>
</dbReference>
<evidence type="ECO:0000256" key="2">
    <source>
        <dbReference type="ARBA" id="ARBA00029447"/>
    </source>
</evidence>
<dbReference type="PROSITE" id="PS50885">
    <property type="entry name" value="HAMP"/>
    <property type="match status" value="1"/>
</dbReference>
<keyword evidence="4" id="KW-0472">Membrane</keyword>
<dbReference type="SUPFAM" id="SSF158472">
    <property type="entry name" value="HAMP domain-like"/>
    <property type="match status" value="1"/>
</dbReference>
<dbReference type="PANTHER" id="PTHR32089">
    <property type="entry name" value="METHYL-ACCEPTING CHEMOTAXIS PROTEIN MCPB"/>
    <property type="match status" value="1"/>
</dbReference>
<organism evidence="7">
    <name type="scientific">Candidatus Moduliflexus flocculans</name>
    <dbReference type="NCBI Taxonomy" id="1499966"/>
    <lineage>
        <taxon>Bacteria</taxon>
        <taxon>Candidatus Moduliflexota</taxon>
        <taxon>Candidatus Moduliflexia</taxon>
        <taxon>Candidatus Moduliflexales</taxon>
        <taxon>Candidatus Moduliflexaceae</taxon>
    </lineage>
</organism>
<dbReference type="Gene3D" id="1.10.287.950">
    <property type="entry name" value="Methyl-accepting chemotaxis protein"/>
    <property type="match status" value="2"/>
</dbReference>
<gene>
    <name evidence="7" type="ORF">U14_02510</name>
</gene>